<dbReference type="GO" id="GO:0006412">
    <property type="term" value="P:translation"/>
    <property type="evidence" value="ECO:0007669"/>
    <property type="project" value="UniProtKB-UniRule"/>
</dbReference>
<keyword evidence="4 6" id="KW-0689">Ribosomal protein</keyword>
<dbReference type="AlphaFoldDB" id="A0A1Z1M8E4"/>
<evidence type="ECO:0000256" key="2">
    <source>
        <dbReference type="ARBA" id="ARBA00022730"/>
    </source>
</evidence>
<dbReference type="NCBIfam" id="TIGR00158">
    <property type="entry name" value="L9"/>
    <property type="match status" value="1"/>
</dbReference>
<dbReference type="Gene3D" id="3.40.5.10">
    <property type="entry name" value="Ribosomal protein L9, N-terminal domain"/>
    <property type="match status" value="1"/>
</dbReference>
<comment type="function">
    <text evidence="6">Binds to the 23S rRNA.</text>
</comment>
<dbReference type="InterPro" id="IPR020070">
    <property type="entry name" value="Ribosomal_bL9_N"/>
</dbReference>
<evidence type="ECO:0000313" key="8">
    <source>
        <dbReference type="EMBL" id="ARW62163.1"/>
    </source>
</evidence>
<dbReference type="EMBL" id="MF101421">
    <property type="protein sequence ID" value="ARW62163.1"/>
    <property type="molecule type" value="Genomic_DNA"/>
</dbReference>
<dbReference type="InterPro" id="IPR000244">
    <property type="entry name" value="Ribosomal_bL9"/>
</dbReference>
<dbReference type="GO" id="GO:1990904">
    <property type="term" value="C:ribonucleoprotein complex"/>
    <property type="evidence" value="ECO:0007669"/>
    <property type="project" value="UniProtKB-KW"/>
</dbReference>
<dbReference type="HAMAP" id="MF_00503">
    <property type="entry name" value="Ribosomal_bL9"/>
    <property type="match status" value="1"/>
</dbReference>
<reference evidence="8" key="1">
    <citation type="journal article" date="2017" name="J. Phycol.">
        <title>Analysis of chloroplast genomes and a supermatrix inform reclassification of the Rhodomelaceae (Rhodophyta).</title>
        <authorList>
            <person name="Diaz-Tapia P."/>
            <person name="Maggs C.A."/>
            <person name="West J.A."/>
            <person name="Verbruggen H."/>
        </authorList>
    </citation>
    <scope>NUCLEOTIDE SEQUENCE</scope>
    <source>
        <strain evidence="8">JW3897</strain>
    </source>
</reference>
<keyword evidence="8" id="KW-0150">Chloroplast</keyword>
<accession>A0A1Z1M8E4</accession>
<gene>
    <name evidence="6 8" type="primary">rpl9</name>
</gene>
<proteinExistence type="inferred from homology"/>
<feature type="domain" description="Ribosomal protein L9" evidence="7">
    <location>
        <begin position="17"/>
        <end position="44"/>
    </location>
</feature>
<dbReference type="Pfam" id="PF01281">
    <property type="entry name" value="Ribosomal_L9_N"/>
    <property type="match status" value="1"/>
</dbReference>
<dbReference type="SUPFAM" id="SSF55658">
    <property type="entry name" value="L9 N-domain-like"/>
    <property type="match status" value="1"/>
</dbReference>
<dbReference type="GeneID" id="33355318"/>
<evidence type="ECO:0000256" key="4">
    <source>
        <dbReference type="ARBA" id="ARBA00022980"/>
    </source>
</evidence>
<evidence type="ECO:0000256" key="5">
    <source>
        <dbReference type="ARBA" id="ARBA00023274"/>
    </source>
</evidence>
<dbReference type="GO" id="GO:0019843">
    <property type="term" value="F:rRNA binding"/>
    <property type="evidence" value="ECO:0007669"/>
    <property type="project" value="UniProtKB-UniRule"/>
</dbReference>
<dbReference type="GO" id="GO:0005840">
    <property type="term" value="C:ribosome"/>
    <property type="evidence" value="ECO:0007669"/>
    <property type="project" value="UniProtKB-KW"/>
</dbReference>
<keyword evidence="3 6" id="KW-0694">RNA-binding</keyword>
<dbReference type="Gene3D" id="3.10.430.100">
    <property type="entry name" value="Ribosomal protein L9, C-terminal domain"/>
    <property type="match status" value="1"/>
</dbReference>
<evidence type="ECO:0000256" key="3">
    <source>
        <dbReference type="ARBA" id="ARBA00022884"/>
    </source>
</evidence>
<dbReference type="Pfam" id="PF03948">
    <property type="entry name" value="Ribosomal_L9_C"/>
    <property type="match status" value="1"/>
</dbReference>
<dbReference type="GO" id="GO:0003735">
    <property type="term" value="F:structural constituent of ribosome"/>
    <property type="evidence" value="ECO:0007669"/>
    <property type="project" value="InterPro"/>
</dbReference>
<evidence type="ECO:0000256" key="6">
    <source>
        <dbReference type="HAMAP-Rule" id="MF_00503"/>
    </source>
</evidence>
<keyword evidence="8" id="KW-0934">Plastid</keyword>
<comment type="subcellular location">
    <subcellularLocation>
        <location evidence="6">Plastid</location>
        <location evidence="6">Chloroplast</location>
    </subcellularLocation>
</comment>
<dbReference type="GO" id="GO:0009507">
    <property type="term" value="C:chloroplast"/>
    <property type="evidence" value="ECO:0007669"/>
    <property type="project" value="UniProtKB-SubCell"/>
</dbReference>
<dbReference type="RefSeq" id="YP_009393601.1">
    <property type="nucleotide sequence ID" value="NC_035268.1"/>
</dbReference>
<evidence type="ECO:0000259" key="7">
    <source>
        <dbReference type="PROSITE" id="PS00651"/>
    </source>
</evidence>
<comment type="similarity">
    <text evidence="1 6">Belongs to the bacterial ribosomal protein bL9 family.</text>
</comment>
<dbReference type="SUPFAM" id="SSF55653">
    <property type="entry name" value="Ribosomal protein L9 C-domain"/>
    <property type="match status" value="1"/>
</dbReference>
<dbReference type="InterPro" id="IPR036791">
    <property type="entry name" value="Ribosomal_bL9_C_sf"/>
</dbReference>
<dbReference type="InterPro" id="IPR020594">
    <property type="entry name" value="Ribosomal_bL9_bac/chp"/>
</dbReference>
<name>A0A1Z1M8E4_9FLOR</name>
<dbReference type="PANTHER" id="PTHR21368">
    <property type="entry name" value="50S RIBOSOMAL PROTEIN L9"/>
    <property type="match status" value="1"/>
</dbReference>
<dbReference type="InterPro" id="IPR036935">
    <property type="entry name" value="Ribosomal_bL9_N_sf"/>
</dbReference>
<geneLocation type="chloroplast" evidence="8"/>
<protein>
    <recommendedName>
        <fullName evidence="6">Large ribosomal subunit protein bL9c</fullName>
    </recommendedName>
</protein>
<evidence type="ECO:0000256" key="1">
    <source>
        <dbReference type="ARBA" id="ARBA00010605"/>
    </source>
</evidence>
<sequence length="154" mass="17849">MKKKINIILIKSFLHLGEKGRIINVSPGYALNYLIPNQIAEIATKNKTKHLEMLKKRKNNQVKANEISNNKLKEKLEKIGKISIYRRKGENNYIFGRITEKDINNYIIKYTGIKLDKKQIKIFNIKKLGIFKTNIEISSNINTVVKLNTIPINI</sequence>
<keyword evidence="2 6" id="KW-0699">rRNA-binding</keyword>
<dbReference type="InterPro" id="IPR009027">
    <property type="entry name" value="Ribosomal_bL9/RNase_H1_N"/>
</dbReference>
<dbReference type="PROSITE" id="PS00651">
    <property type="entry name" value="RIBOSOMAL_L9"/>
    <property type="match status" value="1"/>
</dbReference>
<dbReference type="InterPro" id="IPR020069">
    <property type="entry name" value="Ribosomal_bL9_C"/>
</dbReference>
<keyword evidence="5 6" id="KW-0687">Ribonucleoprotein</keyword>
<organism evidence="8">
    <name type="scientific">Bostrychia simpliciuscula</name>
    <dbReference type="NCBI Taxonomy" id="324754"/>
    <lineage>
        <taxon>Eukaryota</taxon>
        <taxon>Rhodophyta</taxon>
        <taxon>Florideophyceae</taxon>
        <taxon>Rhodymeniophycidae</taxon>
        <taxon>Ceramiales</taxon>
        <taxon>Rhodomelaceae</taxon>
        <taxon>Bostrychia</taxon>
    </lineage>
</organism>